<feature type="coiled-coil region" evidence="1">
    <location>
        <begin position="32"/>
        <end position="62"/>
    </location>
</feature>
<accession>A0A0R0LZA6</accession>
<dbReference type="Gene3D" id="2.60.450.20">
    <property type="match status" value="1"/>
</dbReference>
<comment type="caution">
    <text evidence="2">The sequence shown here is derived from an EMBL/GenBank/DDBJ whole genome shotgun (WGS) entry which is preliminary data.</text>
</comment>
<gene>
    <name evidence="2" type="ORF">M153_12340000589</name>
</gene>
<dbReference type="AlphaFoldDB" id="A0A0R0LZA6"/>
<sequence>MLKNNSLNSQISLINALFKMVSQKENAPFSLVDVLRKEILKLRQLNEEYKQLLTDKRIVSKESNKIKDLKRYHLQDGSTYVIRSNYKYLYDNKTRIITYQFKNGQIERTFPNGIKEIRYTDGSIGIRHGNNDYDYITTRK</sequence>
<evidence type="ECO:0000313" key="2">
    <source>
        <dbReference type="EMBL" id="KRH92087.1"/>
    </source>
</evidence>
<dbReference type="OrthoDB" id="10252174at2759"/>
<protein>
    <submittedName>
        <fullName evidence="2">Putative T-complex 10/CenJ</fullName>
    </submittedName>
</protein>
<keyword evidence="3" id="KW-1185">Reference proteome</keyword>
<dbReference type="VEuPathDB" id="MicrosporidiaDB:M153_12340000589"/>
<dbReference type="InterPro" id="IPR047002">
    <property type="entry name" value="Tcp10_C_sf"/>
</dbReference>
<dbReference type="EMBL" id="LGUB01001223">
    <property type="protein sequence ID" value="KRH92087.1"/>
    <property type="molecule type" value="Genomic_DNA"/>
</dbReference>
<evidence type="ECO:0000256" key="1">
    <source>
        <dbReference type="SAM" id="Coils"/>
    </source>
</evidence>
<dbReference type="Proteomes" id="UP000051530">
    <property type="component" value="Unassembled WGS sequence"/>
</dbReference>
<proteinExistence type="predicted"/>
<reference evidence="2 3" key="1">
    <citation type="submission" date="2015-07" db="EMBL/GenBank/DDBJ databases">
        <title>The genome of Pseudoloma neurophilia, a relevant intracellular parasite of the zebrafish.</title>
        <authorList>
            <person name="Ndikumana S."/>
            <person name="Pelin A."/>
            <person name="Sanders J."/>
            <person name="Corradi N."/>
        </authorList>
    </citation>
    <scope>NUCLEOTIDE SEQUENCE [LARGE SCALE GENOMIC DNA]</scope>
    <source>
        <strain evidence="2 3">MK1</strain>
    </source>
</reference>
<organism evidence="2 3">
    <name type="scientific">Pseudoloma neurophilia</name>
    <dbReference type="NCBI Taxonomy" id="146866"/>
    <lineage>
        <taxon>Eukaryota</taxon>
        <taxon>Fungi</taxon>
        <taxon>Fungi incertae sedis</taxon>
        <taxon>Microsporidia</taxon>
        <taxon>Pseudoloma</taxon>
    </lineage>
</organism>
<name>A0A0R0LZA6_9MICR</name>
<keyword evidence="1" id="KW-0175">Coiled coil</keyword>
<evidence type="ECO:0000313" key="3">
    <source>
        <dbReference type="Proteomes" id="UP000051530"/>
    </source>
</evidence>